<reference evidence="2" key="1">
    <citation type="submission" date="2020-04" db="EMBL/GenBank/DDBJ databases">
        <title>Analysis of mating type loci in Filobasidium floriforme.</title>
        <authorList>
            <person name="Nowrousian M."/>
        </authorList>
    </citation>
    <scope>NUCLEOTIDE SEQUENCE</scope>
    <source>
        <strain evidence="2">CBS 6242</strain>
    </source>
</reference>
<dbReference type="Proteomes" id="UP000812966">
    <property type="component" value="Unassembled WGS sequence"/>
</dbReference>
<organism evidence="2 3">
    <name type="scientific">Filobasidium floriforme</name>
    <dbReference type="NCBI Taxonomy" id="5210"/>
    <lineage>
        <taxon>Eukaryota</taxon>
        <taxon>Fungi</taxon>
        <taxon>Dikarya</taxon>
        <taxon>Basidiomycota</taxon>
        <taxon>Agaricomycotina</taxon>
        <taxon>Tremellomycetes</taxon>
        <taxon>Filobasidiales</taxon>
        <taxon>Filobasidiaceae</taxon>
        <taxon>Filobasidium</taxon>
    </lineage>
</organism>
<accession>A0A8K0NSR1</accession>
<feature type="region of interest" description="Disordered" evidence="1">
    <location>
        <begin position="839"/>
        <end position="859"/>
    </location>
</feature>
<protein>
    <submittedName>
        <fullName evidence="2">Uncharacterized protein</fullName>
    </submittedName>
</protein>
<name>A0A8K0NSR1_9TREE</name>
<evidence type="ECO:0000313" key="3">
    <source>
        <dbReference type="Proteomes" id="UP000812966"/>
    </source>
</evidence>
<keyword evidence="3" id="KW-1185">Reference proteome</keyword>
<dbReference type="PANTHER" id="PTHR33266">
    <property type="entry name" value="CHROMOSOME 15, WHOLE GENOME SHOTGUN SEQUENCE"/>
    <property type="match status" value="1"/>
</dbReference>
<evidence type="ECO:0000256" key="1">
    <source>
        <dbReference type="SAM" id="MobiDB-lite"/>
    </source>
</evidence>
<sequence length="944" mass="105785">MEDANMEDAPMQIETGPHDTDMEAAVQSDPFELLMKALPDDLDPETLKKPLARSAAECEPLIGGFHVLAELSYTKALLAAAHFKIDQYRGRYTTLPDGCGIWEPLMDVAGFNNWAPLKKVIKIRESPGSTIAFWLSELKKDPYVPNQPIEVAKNQQSRIEHDFAQTFLGQGVVYLHGHIVALGKTFRYETHYAPILPIIQSSGSGKSKTALELARLELGFFTCVREEPKDDHPVSEPKRDDTVALWLTPFNGANKSPKLDQASTKTDLAYKQADRVAIWLMCFADEFAKYLTGKWFRMFHQDITTPVDISQPKMADRWKKFKSAVAKEMSPLSMGERGSVSARRQTLLESINANCEKALEEAVRPKVEQAPATTSYRHHSMLRDLVRKAGTSWKALESILPVNSTDFIHLTIDECGQMGSDELTSLRSHFNSMRLSRSWVLMLDTKTQILGLAGSKGLDSSARPMSGALTLCEPFSLLPQDLGMIAKREAYMDICEGRDRSKLDSDIQEYLPLMGRPLWAGLWLQRSESNGLVYAGVDLTRVFLKLTKVAKKGTTPLKGREQIIALFTQRFPLRIPGFHGVVSNRKFAVSLVENHLRRLEKVLPREGAIITNTPSEPIVSLAATHETRQHPRHYWRTAIEAIHHGVDQSQIEVGLSGEEFALMMLSAAADGAATKWQNQHDTVDTLKPIRLSIWLKALFHRLNDEQLAPGFKELLVWADDYFVNFTQFVTMSRVATDGDHLPHCDMVQAWVRRAAIRSAPRQAGWDLAVPIYYQFDPNAPFDARRIIYLVIQVKNTVNPSSSKWQCDFATGLKSFSGEAPMAHRRLFIWLDLNPGGKESLDIRPDPRMPSTGMQTRSPVTSEPDFHLYVAGHSENVYEPLRFLEEAFETPGEMSLAAARMGALIGSMRAYGSGPFDKSGLDEKLLEQDQAFFRGSFPASAAKPN</sequence>
<comment type="caution">
    <text evidence="2">The sequence shown here is derived from an EMBL/GenBank/DDBJ whole genome shotgun (WGS) entry which is preliminary data.</text>
</comment>
<proteinExistence type="predicted"/>
<dbReference type="AlphaFoldDB" id="A0A8K0NSR1"/>
<dbReference type="EMBL" id="JABELV010000014">
    <property type="protein sequence ID" value="KAG7570983.1"/>
    <property type="molecule type" value="Genomic_DNA"/>
</dbReference>
<dbReference type="PANTHER" id="PTHR33266:SF1">
    <property type="entry name" value="F-BOX DOMAIN-CONTAINING PROTEIN"/>
    <property type="match status" value="1"/>
</dbReference>
<gene>
    <name evidence="2" type="ORF">FFLO_01077</name>
</gene>
<evidence type="ECO:0000313" key="2">
    <source>
        <dbReference type="EMBL" id="KAG7570983.1"/>
    </source>
</evidence>